<reference evidence="2 3" key="1">
    <citation type="submission" date="2018-05" db="EMBL/GenBank/DDBJ databases">
        <title>A metagenomic window into the 2 km-deep terrestrial subsurface aquifer revealed taxonomically and functionally diverse microbial community comprising novel uncultured bacterial lineages.</title>
        <authorList>
            <person name="Kadnikov V.V."/>
            <person name="Mardanov A.V."/>
            <person name="Beletsky A.V."/>
            <person name="Banks D."/>
            <person name="Pimenov N.V."/>
            <person name="Frank Y.A."/>
            <person name="Karnachuk O.V."/>
            <person name="Ravin N.V."/>
        </authorList>
    </citation>
    <scope>NUCLEOTIDE SEQUENCE [LARGE SCALE GENOMIC DNA]</scope>
    <source>
        <strain evidence="2">BY</strain>
    </source>
</reference>
<dbReference type="EMBL" id="CP030759">
    <property type="protein sequence ID" value="AXA36775.1"/>
    <property type="molecule type" value="Genomic_DNA"/>
</dbReference>
<proteinExistence type="predicted"/>
<dbReference type="Pfam" id="PF14332">
    <property type="entry name" value="DUF4388"/>
    <property type="match status" value="2"/>
</dbReference>
<sequence>MELEGRLNPTLSLPEILQFLSMGKLTGTLTVSHGHYSVQLHLRGGKLVNSSSLGRPRKIGQMLVNQGLVSRQDVEEALRYQRTLPNPPPLGQILIERGVLTRDQLRQAIRLQLEEEMWDLFSLQEGSFKFDYGDEGHPPDVLVELDVEPLIIEGTRRLDEWVRIVRNIPGDQAIPYVRPLAFDSAREEMQFSDSEWKVLSLINGVYNVGSIANRSGVGKFETYRILNALLAAGYIGLRMPEEEELLPETYSALDLENIVPKAKTPDAPQQSTGSTSARILAMFVRRKVAEETGEAPQLKREPAPVMEFLTPVGFVASMINALMRQLCDEPEFYRGERDDRLVERYWRQVLMSFPKADLVTARGNKLDASEFERYAQVVGTKGPFEGVMNETLDALARLMKLIFVEAAERMGTRVAQKLFTEFCQDYRQRSKIQHSEDFYFQEYADKIYA</sequence>
<dbReference type="PANTHER" id="PTHR36304:SF4">
    <property type="entry name" value="DUF4388 DOMAIN-CONTAINING PROTEIN"/>
    <property type="match status" value="1"/>
</dbReference>
<dbReference type="Proteomes" id="UP000262583">
    <property type="component" value="Chromosome"/>
</dbReference>
<dbReference type="InterPro" id="IPR025497">
    <property type="entry name" value="PatA-like_N"/>
</dbReference>
<accession>A0A2Z4Y8L5</accession>
<gene>
    <name evidence="2" type="ORF">BRCON_1998</name>
</gene>
<dbReference type="PANTHER" id="PTHR36304">
    <property type="entry name" value="DOMAIN GTPASE-ACTIVATING PROTEIN, PUTATIVE-RELATED-RELATED"/>
    <property type="match status" value="1"/>
</dbReference>
<feature type="domain" description="PatA-like N-terminal" evidence="1">
    <location>
        <begin position="89"/>
        <end position="161"/>
    </location>
</feature>
<feature type="domain" description="PatA-like N-terminal" evidence="1">
    <location>
        <begin position="10"/>
        <end position="81"/>
    </location>
</feature>
<organism evidence="2 3">
    <name type="scientific">Sumerlaea chitinivorans</name>
    <dbReference type="NCBI Taxonomy" id="2250252"/>
    <lineage>
        <taxon>Bacteria</taxon>
        <taxon>Candidatus Sumerlaeota</taxon>
        <taxon>Candidatus Sumerlaeia</taxon>
        <taxon>Candidatus Sumerlaeales</taxon>
        <taxon>Candidatus Sumerlaeaceae</taxon>
        <taxon>Candidatus Sumerlaea</taxon>
    </lineage>
</organism>
<name>A0A2Z4Y8L5_SUMC1</name>
<dbReference type="AlphaFoldDB" id="A0A2Z4Y8L5"/>
<evidence type="ECO:0000259" key="1">
    <source>
        <dbReference type="Pfam" id="PF14332"/>
    </source>
</evidence>
<evidence type="ECO:0000313" key="3">
    <source>
        <dbReference type="Proteomes" id="UP000262583"/>
    </source>
</evidence>
<evidence type="ECO:0000313" key="2">
    <source>
        <dbReference type="EMBL" id="AXA36775.1"/>
    </source>
</evidence>
<dbReference type="SUPFAM" id="SSF160246">
    <property type="entry name" value="EspE N-terminal domain-like"/>
    <property type="match status" value="1"/>
</dbReference>
<protein>
    <recommendedName>
        <fullName evidence="1">PatA-like N-terminal domain-containing protein</fullName>
    </recommendedName>
</protein>
<dbReference type="KEGG" id="schv:BRCON_1998"/>
<dbReference type="InterPro" id="IPR037257">
    <property type="entry name" value="T2SS_E_N_sf"/>
</dbReference>